<evidence type="ECO:0000256" key="1">
    <source>
        <dbReference type="SAM" id="MobiDB-lite"/>
    </source>
</evidence>
<dbReference type="InterPro" id="IPR036691">
    <property type="entry name" value="Endo/exonu/phosph_ase_sf"/>
</dbReference>
<proteinExistence type="predicted"/>
<dbReference type="PANTHER" id="PTHR33273:SF4">
    <property type="entry name" value="ENDONUCLEASE_EXONUCLEASE_PHOSPHATASE DOMAIN-CONTAINING PROTEIN"/>
    <property type="match status" value="1"/>
</dbReference>
<feature type="domain" description="Endonuclease/exonuclease/phosphatase" evidence="2">
    <location>
        <begin position="441"/>
        <end position="563"/>
    </location>
</feature>
<feature type="region of interest" description="Disordered" evidence="1">
    <location>
        <begin position="709"/>
        <end position="736"/>
    </location>
</feature>
<dbReference type="InterPro" id="IPR005135">
    <property type="entry name" value="Endo/exonuclease/phosphatase"/>
</dbReference>
<dbReference type="Gene3D" id="3.60.10.10">
    <property type="entry name" value="Endonuclease/exonuclease/phosphatase"/>
    <property type="match status" value="1"/>
</dbReference>
<feature type="region of interest" description="Disordered" evidence="1">
    <location>
        <begin position="291"/>
        <end position="323"/>
    </location>
</feature>
<dbReference type="EMBL" id="OA565638">
    <property type="protein sequence ID" value="CAD7197420.1"/>
    <property type="molecule type" value="Genomic_DNA"/>
</dbReference>
<evidence type="ECO:0000313" key="3">
    <source>
        <dbReference type="EMBL" id="CAD7197420.1"/>
    </source>
</evidence>
<sequence>MGNPYDQQVTDPQSSYYAMTDKSLMTSPMLDEYPKKDTSTGPILSFLKTCLNKHVVFIEVFSTNKTRRWLARSNTSSTSAKSSGCYKLPRPLPATYFERATIHALMANIRQPEDSRLASRVPMATIIVVPAKTIVEFLPALVQCRLLGTLGNSQDNGDHRVPSRLLILQVVPVLFLRCPQEHKLQPAQQVGEADDTHDVPPLNQATLMTCHVLLPVQCSELGRAQQKRHQTQDWARNLEDEEIDVELSDSETEETEFTEASILKRKLLFKPKEDKPPKSVKTTNQYKVLSVNEDEPMETVELPSENARQDTSNSQKSKPKIPPIVVAGTSNYSKISKTMKTTMTGTFKILYIRDGLKIHTSTLNDFKTLQAFLKQAGQEYHTFTLPSDKPLKLVIKGLPPNMPTDEIKEELQTMGYTATDIRQFTSRTQTENTIQDTKYELEELLETYGIDLALICETHLKTNQRLNITGHNIYRTDREHGKGGGTAVIIKDHLPHYRANINDTENLEATAISISTKTGHINFVAAYNPPSKILLKQDLDNITTSENYFIGGDLNSKNTLWNKLPIVHLKSLEMDDNNFILKGYVYTENTHFGVGKFLARPLRYVAWKRGYNLCSLNRWKRASATIYDPPTFRVQNTSYGMNSAGFPPRRQLILSACYVIHVLGCQTLQEDQPRQTTGMRDYKHPEPERGCWFGVSLMRYHQAKHHTIARPPDNKKKAGQPKSSIITPPKGKRRNVSHMHTKFPTTVNSSSQELRSLLTQGVASRCLDASKTCFEATLCGKKDDILTSRIPILFMGIFNLPGGNNQGRPIISPTIHCLARRGGVKRISTFIQEETRRVLKVLLEIMIRDVVTHPPIGRP</sequence>
<dbReference type="GO" id="GO:0003824">
    <property type="term" value="F:catalytic activity"/>
    <property type="evidence" value="ECO:0007669"/>
    <property type="project" value="InterPro"/>
</dbReference>
<dbReference type="InterPro" id="IPR009072">
    <property type="entry name" value="Histone-fold"/>
</dbReference>
<name>A0A7R8VF97_TIMDO</name>
<organism evidence="3">
    <name type="scientific">Timema douglasi</name>
    <name type="common">Walking stick</name>
    <dbReference type="NCBI Taxonomy" id="61478"/>
    <lineage>
        <taxon>Eukaryota</taxon>
        <taxon>Metazoa</taxon>
        <taxon>Ecdysozoa</taxon>
        <taxon>Arthropoda</taxon>
        <taxon>Hexapoda</taxon>
        <taxon>Insecta</taxon>
        <taxon>Pterygota</taxon>
        <taxon>Neoptera</taxon>
        <taxon>Polyneoptera</taxon>
        <taxon>Phasmatodea</taxon>
        <taxon>Timematodea</taxon>
        <taxon>Timematoidea</taxon>
        <taxon>Timematidae</taxon>
        <taxon>Timema</taxon>
    </lineage>
</organism>
<dbReference type="Gene3D" id="1.10.20.10">
    <property type="entry name" value="Histone, subunit A"/>
    <property type="match status" value="1"/>
</dbReference>
<gene>
    <name evidence="3" type="ORF">TDIB3V08_LOCUS3728</name>
</gene>
<accession>A0A7R8VF97</accession>
<reference evidence="3" key="1">
    <citation type="submission" date="2020-11" db="EMBL/GenBank/DDBJ databases">
        <authorList>
            <person name="Tran Van P."/>
        </authorList>
    </citation>
    <scope>NUCLEOTIDE SEQUENCE</scope>
</reference>
<dbReference type="Pfam" id="PF03372">
    <property type="entry name" value="Exo_endo_phos"/>
    <property type="match status" value="1"/>
</dbReference>
<dbReference type="AlphaFoldDB" id="A0A7R8VF97"/>
<dbReference type="GO" id="GO:0046982">
    <property type="term" value="F:protein heterodimerization activity"/>
    <property type="evidence" value="ECO:0007669"/>
    <property type="project" value="InterPro"/>
</dbReference>
<protein>
    <recommendedName>
        <fullName evidence="2">Endonuclease/exonuclease/phosphatase domain-containing protein</fullName>
    </recommendedName>
</protein>
<evidence type="ECO:0000259" key="2">
    <source>
        <dbReference type="Pfam" id="PF03372"/>
    </source>
</evidence>
<dbReference type="PANTHER" id="PTHR33273">
    <property type="entry name" value="DOMAIN-CONTAINING PROTEIN, PUTATIVE-RELATED"/>
    <property type="match status" value="1"/>
</dbReference>
<dbReference type="SUPFAM" id="SSF56219">
    <property type="entry name" value="DNase I-like"/>
    <property type="match status" value="1"/>
</dbReference>